<reference evidence="1 2" key="1">
    <citation type="submission" date="2017-03" db="EMBL/GenBank/DDBJ databases">
        <title>Whole genome sequence of Micromonospora wenchangensis, isolated from mangrove soil.</title>
        <authorList>
            <person name="Yang H."/>
        </authorList>
    </citation>
    <scope>NUCLEOTIDE SEQUENCE [LARGE SCALE GENOMIC DNA]</scope>
    <source>
        <strain evidence="1 2">CCTCC AA 2012002</strain>
    </source>
</reference>
<dbReference type="RefSeq" id="WP_088641868.1">
    <property type="nucleotide sequence ID" value="NZ_CBDRBW010000003.1"/>
</dbReference>
<organism evidence="1 2">
    <name type="scientific">Micromonospora wenchangensis</name>
    <dbReference type="NCBI Taxonomy" id="1185415"/>
    <lineage>
        <taxon>Bacteria</taxon>
        <taxon>Bacillati</taxon>
        <taxon>Actinomycetota</taxon>
        <taxon>Actinomycetes</taxon>
        <taxon>Micromonosporales</taxon>
        <taxon>Micromonosporaceae</taxon>
        <taxon>Micromonospora</taxon>
    </lineage>
</organism>
<accession>A0A246RU59</accession>
<proteinExistence type="predicted"/>
<comment type="caution">
    <text evidence="1">The sequence shown here is derived from an EMBL/GenBank/DDBJ whole genome shotgun (WGS) entry which is preliminary data.</text>
</comment>
<protein>
    <submittedName>
        <fullName evidence="1">DNA repair protein</fullName>
    </submittedName>
</protein>
<sequence length="66" mass="7341">MPMQPNERYQQDSARLWNTAGGAGRFPAQPRYREARCGRGVDARLSWGELNTLPAGISSRRGLTAH</sequence>
<dbReference type="Proteomes" id="UP000197174">
    <property type="component" value="Unassembled WGS sequence"/>
</dbReference>
<gene>
    <name evidence="1" type="ORF">B5D80_00515</name>
</gene>
<evidence type="ECO:0000313" key="1">
    <source>
        <dbReference type="EMBL" id="OWV13792.1"/>
    </source>
</evidence>
<dbReference type="OrthoDB" id="3395989at2"/>
<name>A0A246RU59_9ACTN</name>
<dbReference type="AlphaFoldDB" id="A0A246RU59"/>
<keyword evidence="2" id="KW-1185">Reference proteome</keyword>
<evidence type="ECO:0000313" key="2">
    <source>
        <dbReference type="Proteomes" id="UP000197174"/>
    </source>
</evidence>
<dbReference type="EMBL" id="MZMV01000001">
    <property type="protein sequence ID" value="OWV13792.1"/>
    <property type="molecule type" value="Genomic_DNA"/>
</dbReference>